<dbReference type="EMBL" id="BAABGQ010000008">
    <property type="protein sequence ID" value="GAA4504729.1"/>
    <property type="molecule type" value="Genomic_DNA"/>
</dbReference>
<organism evidence="1 2">
    <name type="scientific">Hymenobacter ginsengisoli</name>
    <dbReference type="NCBI Taxonomy" id="1051626"/>
    <lineage>
        <taxon>Bacteria</taxon>
        <taxon>Pseudomonadati</taxon>
        <taxon>Bacteroidota</taxon>
        <taxon>Cytophagia</taxon>
        <taxon>Cytophagales</taxon>
        <taxon>Hymenobacteraceae</taxon>
        <taxon>Hymenobacter</taxon>
    </lineage>
</organism>
<accession>A0ABP8QK14</accession>
<evidence type="ECO:0000313" key="2">
    <source>
        <dbReference type="Proteomes" id="UP001501243"/>
    </source>
</evidence>
<comment type="caution">
    <text evidence="1">The sequence shown here is derived from an EMBL/GenBank/DDBJ whole genome shotgun (WGS) entry which is preliminary data.</text>
</comment>
<sequence length="165" mass="18540">MHYQALIIALLWLTCSTAPIQKADWLIAKINAADTVILASHKGTAGDVEVDAHDNELPFPKLIIAGKPNYKILIEHQTITGAQRTVLGQILARPFQDAASVTAHCFSPHHAVFIIKNGRTSYLDICFDCHGYTSSKDLARLGDFDTRKWIELKQYFKKLGFRYEL</sequence>
<evidence type="ECO:0008006" key="3">
    <source>
        <dbReference type="Google" id="ProtNLM"/>
    </source>
</evidence>
<protein>
    <recommendedName>
        <fullName evidence="3">Cytochrome c domain-containing protein</fullName>
    </recommendedName>
</protein>
<dbReference type="RefSeq" id="WP_208131160.1">
    <property type="nucleotide sequence ID" value="NZ_BAABGQ010000008.1"/>
</dbReference>
<dbReference type="Proteomes" id="UP001501243">
    <property type="component" value="Unassembled WGS sequence"/>
</dbReference>
<reference evidence="2" key="1">
    <citation type="journal article" date="2019" name="Int. J. Syst. Evol. Microbiol.">
        <title>The Global Catalogue of Microorganisms (GCM) 10K type strain sequencing project: providing services to taxonomists for standard genome sequencing and annotation.</title>
        <authorList>
            <consortium name="The Broad Institute Genomics Platform"/>
            <consortium name="The Broad Institute Genome Sequencing Center for Infectious Disease"/>
            <person name="Wu L."/>
            <person name="Ma J."/>
        </authorList>
    </citation>
    <scope>NUCLEOTIDE SEQUENCE [LARGE SCALE GENOMIC DNA]</scope>
    <source>
        <strain evidence="2">JCM 17841</strain>
    </source>
</reference>
<name>A0ABP8QK14_9BACT</name>
<evidence type="ECO:0000313" key="1">
    <source>
        <dbReference type="EMBL" id="GAA4504729.1"/>
    </source>
</evidence>
<gene>
    <name evidence="1" type="ORF">GCM10023172_31470</name>
</gene>
<proteinExistence type="predicted"/>
<keyword evidence="2" id="KW-1185">Reference proteome</keyword>